<dbReference type="EMBL" id="CP006850">
    <property type="protein sequence ID" value="AHH20053.1"/>
    <property type="molecule type" value="Genomic_DNA"/>
</dbReference>
<comment type="similarity">
    <text evidence="1 3">Belongs to the short-chain dehydrogenases/reductases (SDR) family.</text>
</comment>
<dbReference type="PATRIC" id="fig|1415166.3.peg.5433"/>
<evidence type="ECO:0000256" key="1">
    <source>
        <dbReference type="ARBA" id="ARBA00006484"/>
    </source>
</evidence>
<keyword evidence="5" id="KW-1185">Reference proteome</keyword>
<dbReference type="SUPFAM" id="SSF51735">
    <property type="entry name" value="NAD(P)-binding Rossmann-fold domains"/>
    <property type="match status" value="1"/>
</dbReference>
<dbReference type="OrthoDB" id="4690547at2"/>
<gene>
    <name evidence="4" type="ORF">NONO_c52730</name>
</gene>
<evidence type="ECO:0000256" key="2">
    <source>
        <dbReference type="ARBA" id="ARBA00023002"/>
    </source>
</evidence>
<dbReference type="GO" id="GO:0016491">
    <property type="term" value="F:oxidoreductase activity"/>
    <property type="evidence" value="ECO:0007669"/>
    <property type="project" value="UniProtKB-KW"/>
</dbReference>
<reference evidence="4 5" key="1">
    <citation type="journal article" date="2014" name="Appl. Environ. Microbiol.">
        <title>Insights into the Microbial Degradation of Rubber and Gutta-Percha by Analysis of the Complete Genome of Nocardia nova SH22a.</title>
        <authorList>
            <person name="Luo Q."/>
            <person name="Hiessl S."/>
            <person name="Poehlein A."/>
            <person name="Daniel R."/>
            <person name="Steinbuchel A."/>
        </authorList>
    </citation>
    <scope>NUCLEOTIDE SEQUENCE [LARGE SCALE GENOMIC DNA]</scope>
    <source>
        <strain evidence="4">SH22a</strain>
    </source>
</reference>
<sequence length="294" mass="30565">MAKRDWPAGEAAFITGGASGIGLGIARALVAAGAKVALADIDEDGLAAAAEELSCAAGVVTTVKLDIGDSDAWEAAADAAERAIGPISILCNNAGVSGGVTIEQTPLEIWRWVQRINTEAQFIGISTFLPRFRTRSGRAHILNTASMAGLLPFAGGGAYTASKFASVGLSMVLREELRNSDIRVSLLCPGTVATRLSETASAAEAEVLGHEPDTTAAERVAEMLAQGADPNAVGEQVVEAMADDQFLIITHREWGPVVAELHSEVEQAFTDFDGRHGHDPVAEMMASGVNPAMS</sequence>
<evidence type="ECO:0000256" key="3">
    <source>
        <dbReference type="RuleBase" id="RU000363"/>
    </source>
</evidence>
<dbReference type="PRINTS" id="PR00081">
    <property type="entry name" value="GDHRDH"/>
</dbReference>
<dbReference type="KEGG" id="nno:NONO_c52730"/>
<dbReference type="AlphaFoldDB" id="W5TM43"/>
<dbReference type="Pfam" id="PF00106">
    <property type="entry name" value="adh_short"/>
    <property type="match status" value="1"/>
</dbReference>
<dbReference type="PROSITE" id="PS00061">
    <property type="entry name" value="ADH_SHORT"/>
    <property type="match status" value="1"/>
</dbReference>
<dbReference type="InterPro" id="IPR036291">
    <property type="entry name" value="NAD(P)-bd_dom_sf"/>
</dbReference>
<dbReference type="eggNOG" id="COG4221">
    <property type="taxonomic scope" value="Bacteria"/>
</dbReference>
<protein>
    <submittedName>
        <fullName evidence="4">Putative oxidoreductase, SDR-family</fullName>
    </submittedName>
</protein>
<accession>W5TM43</accession>
<proteinExistence type="inferred from homology"/>
<name>W5TM43_9NOCA</name>
<dbReference type="InterPro" id="IPR002347">
    <property type="entry name" value="SDR_fam"/>
</dbReference>
<keyword evidence="2" id="KW-0560">Oxidoreductase</keyword>
<dbReference type="InterPro" id="IPR020904">
    <property type="entry name" value="Sc_DH/Rdtase_CS"/>
</dbReference>
<evidence type="ECO:0000313" key="5">
    <source>
        <dbReference type="Proteomes" id="UP000019150"/>
    </source>
</evidence>
<dbReference type="Gene3D" id="3.40.50.720">
    <property type="entry name" value="NAD(P)-binding Rossmann-like Domain"/>
    <property type="match status" value="1"/>
</dbReference>
<dbReference type="CDD" id="cd05233">
    <property type="entry name" value="SDR_c"/>
    <property type="match status" value="1"/>
</dbReference>
<dbReference type="PANTHER" id="PTHR43669:SF3">
    <property type="entry name" value="ALCOHOL DEHYDROGENASE, PUTATIVE (AFU_ORTHOLOGUE AFUA_3G03445)-RELATED"/>
    <property type="match status" value="1"/>
</dbReference>
<dbReference type="STRING" id="1415166.NONO_c52730"/>
<dbReference type="HOGENOM" id="CLU_010194_2_1_11"/>
<dbReference type="PANTHER" id="PTHR43669">
    <property type="entry name" value="5-KETO-D-GLUCONATE 5-REDUCTASE"/>
    <property type="match status" value="1"/>
</dbReference>
<evidence type="ECO:0000313" key="4">
    <source>
        <dbReference type="EMBL" id="AHH20053.1"/>
    </source>
</evidence>
<dbReference type="Proteomes" id="UP000019150">
    <property type="component" value="Chromosome"/>
</dbReference>
<organism evidence="4 5">
    <name type="scientific">Nocardia nova SH22a</name>
    <dbReference type="NCBI Taxonomy" id="1415166"/>
    <lineage>
        <taxon>Bacteria</taxon>
        <taxon>Bacillati</taxon>
        <taxon>Actinomycetota</taxon>
        <taxon>Actinomycetes</taxon>
        <taxon>Mycobacteriales</taxon>
        <taxon>Nocardiaceae</taxon>
        <taxon>Nocardia</taxon>
    </lineage>
</organism>
<dbReference type="PRINTS" id="PR00080">
    <property type="entry name" value="SDRFAMILY"/>
</dbReference>